<dbReference type="Proteomes" id="UP001152795">
    <property type="component" value="Unassembled WGS sequence"/>
</dbReference>
<keyword evidence="3" id="KW-1185">Reference proteome</keyword>
<dbReference type="InterPro" id="IPR036397">
    <property type="entry name" value="RNaseH_sf"/>
</dbReference>
<name>A0A7D9IBF3_PARCT</name>
<dbReference type="OrthoDB" id="5989050at2759"/>
<organism evidence="2 3">
    <name type="scientific">Paramuricea clavata</name>
    <name type="common">Red gorgonian</name>
    <name type="synonym">Violescent sea-whip</name>
    <dbReference type="NCBI Taxonomy" id="317549"/>
    <lineage>
        <taxon>Eukaryota</taxon>
        <taxon>Metazoa</taxon>
        <taxon>Cnidaria</taxon>
        <taxon>Anthozoa</taxon>
        <taxon>Octocorallia</taxon>
        <taxon>Malacalcyonacea</taxon>
        <taxon>Plexauridae</taxon>
        <taxon>Paramuricea</taxon>
    </lineage>
</organism>
<protein>
    <submittedName>
        <fullName evidence="2">Retrovirus-related Pol poly from transposon</fullName>
    </submittedName>
</protein>
<comment type="caution">
    <text evidence="2">The sequence shown here is derived from an EMBL/GenBank/DDBJ whole genome shotgun (WGS) entry which is preliminary data.</text>
</comment>
<accession>A0A7D9IBF3</accession>
<dbReference type="InterPro" id="IPR001584">
    <property type="entry name" value="Integrase_cat-core"/>
</dbReference>
<evidence type="ECO:0000313" key="3">
    <source>
        <dbReference type="Proteomes" id="UP001152795"/>
    </source>
</evidence>
<dbReference type="SUPFAM" id="SSF53098">
    <property type="entry name" value="Ribonuclease H-like"/>
    <property type="match status" value="1"/>
</dbReference>
<feature type="compositionally biased region" description="Low complexity" evidence="1">
    <location>
        <begin position="232"/>
        <end position="259"/>
    </location>
</feature>
<evidence type="ECO:0000313" key="2">
    <source>
        <dbReference type="EMBL" id="CAB4001655.1"/>
    </source>
</evidence>
<dbReference type="PROSITE" id="PS50994">
    <property type="entry name" value="INTEGRASE"/>
    <property type="match status" value="1"/>
</dbReference>
<dbReference type="GO" id="GO:0015074">
    <property type="term" value="P:DNA integration"/>
    <property type="evidence" value="ECO:0007669"/>
    <property type="project" value="InterPro"/>
</dbReference>
<dbReference type="GO" id="GO:0003676">
    <property type="term" value="F:nucleic acid binding"/>
    <property type="evidence" value="ECO:0007669"/>
    <property type="project" value="InterPro"/>
</dbReference>
<evidence type="ECO:0000256" key="1">
    <source>
        <dbReference type="SAM" id="MobiDB-lite"/>
    </source>
</evidence>
<proteinExistence type="predicted"/>
<gene>
    <name evidence="2" type="ORF">PACLA_8A057048</name>
</gene>
<dbReference type="PANTHER" id="PTHR37984">
    <property type="entry name" value="PROTEIN CBG26694"/>
    <property type="match status" value="1"/>
</dbReference>
<reference evidence="2" key="1">
    <citation type="submission" date="2020-04" db="EMBL/GenBank/DDBJ databases">
        <authorList>
            <person name="Alioto T."/>
            <person name="Alioto T."/>
            <person name="Gomez Garrido J."/>
        </authorList>
    </citation>
    <scope>NUCLEOTIDE SEQUENCE</scope>
    <source>
        <strain evidence="2">A484AB</strain>
    </source>
</reference>
<dbReference type="InterPro" id="IPR012337">
    <property type="entry name" value="RNaseH-like_sf"/>
</dbReference>
<dbReference type="EMBL" id="CACRXK020004146">
    <property type="protein sequence ID" value="CAB4001655.1"/>
    <property type="molecule type" value="Genomic_DNA"/>
</dbReference>
<sequence length="283" mass="32168">MRILVSMDVLTELESVYTGLGCPGTSRIFSDQEIDHFSRHGIPEQLVTDNGSQFVSCDFVKFAKEWDFEHFTNSPRHSQANGKAESAVKEAKKIIMKCNKAGSDKFLALLDHRNIPSAAVQISPAQRLFSRTTRNLLPMSTELLKPSMADDDLTHLKLRMRQQQARYYNRGARHLPPLEEGDSIRIKPWKLGKKEWQPGSVRKRLDERSYEVQTPCVTRPPRKHITSTPVNLPTVELSLPSTSTTTPPSPTNEQESSSSGHTEVRRSQRLRRLPTHLKDFVLK</sequence>
<dbReference type="InterPro" id="IPR050951">
    <property type="entry name" value="Retrovirus_Pol_polyprotein"/>
</dbReference>
<dbReference type="Gene3D" id="3.30.420.10">
    <property type="entry name" value="Ribonuclease H-like superfamily/Ribonuclease H"/>
    <property type="match status" value="1"/>
</dbReference>
<feature type="region of interest" description="Disordered" evidence="1">
    <location>
        <begin position="213"/>
        <end position="272"/>
    </location>
</feature>
<dbReference type="AlphaFoldDB" id="A0A7D9IBF3"/>
<dbReference type="PANTHER" id="PTHR37984:SF8">
    <property type="entry name" value="CCHC-TYPE DOMAIN-CONTAINING PROTEIN"/>
    <property type="match status" value="1"/>
</dbReference>